<evidence type="ECO:0000313" key="3">
    <source>
        <dbReference type="Proteomes" id="UP000009134"/>
    </source>
</evidence>
<dbReference type="InterPro" id="IPR032708">
    <property type="entry name" value="McjB_C"/>
</dbReference>
<dbReference type="Pfam" id="PF13471">
    <property type="entry name" value="Transglut_core3"/>
    <property type="match status" value="1"/>
</dbReference>
<dbReference type="InterPro" id="IPR053521">
    <property type="entry name" value="McjB-like"/>
</dbReference>
<protein>
    <recommendedName>
        <fullName evidence="1">Microcin J25-processing protein McjB C-terminal domain-containing protein</fullName>
    </recommendedName>
</protein>
<dbReference type="STRING" id="279238.Saro_3242"/>
<evidence type="ECO:0000259" key="1">
    <source>
        <dbReference type="Pfam" id="PF13471"/>
    </source>
</evidence>
<dbReference type="HOGENOM" id="CLU_129168_2_2_5"/>
<dbReference type="NCBIfam" id="NF033537">
    <property type="entry name" value="lasso_biosyn_B2"/>
    <property type="match status" value="1"/>
</dbReference>
<name>Q2G396_NOVAD</name>
<dbReference type="EMBL" id="CP000248">
    <property type="protein sequence ID" value="ABD27677.1"/>
    <property type="molecule type" value="Genomic_DNA"/>
</dbReference>
<proteinExistence type="predicted"/>
<evidence type="ECO:0000313" key="2">
    <source>
        <dbReference type="EMBL" id="ABD27677.1"/>
    </source>
</evidence>
<gene>
    <name evidence="2" type="ordered locus">Saro_3242</name>
</gene>
<organism evidence="2 3">
    <name type="scientific">Novosphingobium aromaticivorans (strain ATCC 700278 / DSM 12444 / CCUG 56034 / CIP 105152 / NBRC 16084 / F199)</name>
    <dbReference type="NCBI Taxonomy" id="279238"/>
    <lineage>
        <taxon>Bacteria</taxon>
        <taxon>Pseudomonadati</taxon>
        <taxon>Pseudomonadota</taxon>
        <taxon>Alphaproteobacteria</taxon>
        <taxon>Sphingomonadales</taxon>
        <taxon>Sphingomonadaceae</taxon>
        <taxon>Novosphingobium</taxon>
    </lineage>
</organism>
<feature type="domain" description="Microcin J25-processing protein McjB C-terminal" evidence="1">
    <location>
        <begin position="38"/>
        <end position="159"/>
    </location>
</feature>
<dbReference type="SUPFAM" id="SSF54001">
    <property type="entry name" value="Cysteine proteinases"/>
    <property type="match status" value="1"/>
</dbReference>
<accession>Q2G396</accession>
<keyword evidence="3" id="KW-1185">Reference proteome</keyword>
<reference evidence="3" key="1">
    <citation type="submission" date="2006-01" db="EMBL/GenBank/DDBJ databases">
        <title>Complete sequence of Novosphingobium aromaticivorans DSM 12444.</title>
        <authorList>
            <consortium name="US DOE Joint Genome Institute"/>
            <person name="Copeland A."/>
            <person name="Lucas S."/>
            <person name="Lapidus A."/>
            <person name="Barry K."/>
            <person name="Detter J.C."/>
            <person name="Glavina T."/>
            <person name="Hammon N."/>
            <person name="Israni S."/>
            <person name="Pitluck S."/>
            <person name="Chain P."/>
            <person name="Malfatti S."/>
            <person name="Shin M."/>
            <person name="Vergez L."/>
            <person name="Schmutz J."/>
            <person name="Larimer F."/>
            <person name="Land M."/>
            <person name="Kyrpides N."/>
            <person name="Ivanova N."/>
            <person name="Fredrickson J."/>
            <person name="Balkwill D."/>
            <person name="Romine M.F."/>
            <person name="Richardson P."/>
        </authorList>
    </citation>
    <scope>NUCLEOTIDE SEQUENCE [LARGE SCALE GENOMIC DNA]</scope>
    <source>
        <strain evidence="3">ATCC 700278 / DSM 12444 / CCUG 56034 / CIP 105152 / NBRC 16084 / F199</strain>
    </source>
</reference>
<dbReference type="AlphaFoldDB" id="Q2G396"/>
<dbReference type="KEGG" id="nar:Saro_3242"/>
<dbReference type="InterPro" id="IPR038765">
    <property type="entry name" value="Papain-like_cys_pep_sf"/>
</dbReference>
<dbReference type="Proteomes" id="UP000009134">
    <property type="component" value="Chromosome"/>
</dbReference>
<sequence length="170" mass="18672">MSDQQDGRLDSSGGARIWWLRFNVLKATLALTAARLVVSCLPLRTWSPVLGAMSGSPVATQIPESPPAEAFDGPRHAHARLLAGCVERAAERLPGTSKCLPKAVALQVLLRLAWIPSRLVIAFHVTDRTGPDAYHAWTEVCGEMLVGECNRAEYRSIMTFDQPRPVRDRT</sequence>